<evidence type="ECO:0000313" key="5">
    <source>
        <dbReference type="Proteomes" id="UP000528918"/>
    </source>
</evidence>
<dbReference type="RefSeq" id="WP_179926777.1">
    <property type="nucleotide sequence ID" value="NZ_JACCDD010000001.1"/>
</dbReference>
<dbReference type="InterPro" id="IPR011761">
    <property type="entry name" value="ATP-grasp"/>
</dbReference>
<gene>
    <name evidence="4" type="ORF">HZS79_00415</name>
</gene>
<sequence length="466" mass="51543">MASEKAVYPIHVSPKIVKQGFGYKLCGFLIALEAWRRGLTVKLEDASFKRYSISDNNTEVRFIRSRSSLTKNKAIVITKNKQLTREYLQAAGVPTPAGKLFESCNLKDIEKFASEIGFPVVLKPLDGSLGNGVVTDISGSESLAEAFDYVHNKLGFKKLVLEKQVWGDDFRAFVIAGRVASVVKRVPANVVGDGKSTISELIDQKNAERKLNPFLSTGLIKKDEEVNRYVEKNGFTMSSVILQGEKLRLRGKANASAGADVIDVTDSIPEFAKDAAVRAVSCIPDLAYCGVDVMYDEATNSCHIIELNAQSQIGVNIYPSEGEGKDLARAIVDTCFPNSPYIKNKFDSKLVFDTSSLSKAFMSHSVEKIVLRKPSLANLKKIKRSYCVFSTSDVLLKKKISVLLKDHNVDGFISKKDNDFQLMVSGDVKEVESFFGKFFDSLSEVNLMFTKRWVGLVKSGFFINLS</sequence>
<keyword evidence="2" id="KW-0547">Nucleotide-binding</keyword>
<evidence type="ECO:0000313" key="4">
    <source>
        <dbReference type="EMBL" id="NYS43403.1"/>
    </source>
</evidence>
<reference evidence="4 5" key="1">
    <citation type="journal article" date="2013" name="Antonie Van Leeuwenhoek">
        <title>Halomonas zhaodongensis sp. nov., a slightly halophilic bacterium isolated from saline-alkaline soils in Zhaodong, China.</title>
        <authorList>
            <person name="Jiang J."/>
            <person name="Pan Y."/>
            <person name="Meng L."/>
            <person name="Hu S."/>
            <person name="Zhang X."/>
            <person name="Hu B."/>
            <person name="Meng J."/>
            <person name="Li C."/>
            <person name="Huang H."/>
            <person name="Wang K."/>
            <person name="Su T."/>
        </authorList>
    </citation>
    <scope>NUCLEOTIDE SEQUENCE [LARGE SCALE GENOMIC DNA]</scope>
    <source>
        <strain evidence="4 5">NEAU-ST10-25</strain>
    </source>
</reference>
<dbReference type="InterPro" id="IPR013815">
    <property type="entry name" value="ATP_grasp_subdomain_1"/>
</dbReference>
<feature type="domain" description="ATP-grasp" evidence="3">
    <location>
        <begin position="85"/>
        <end position="336"/>
    </location>
</feature>
<name>A0ABX2SMK8_VREZH</name>
<organism evidence="4 5">
    <name type="scientific">Vreelandella zhaodongensis</name>
    <name type="common">Halomonas zhaodongensis</name>
    <dbReference type="NCBI Taxonomy" id="1176240"/>
    <lineage>
        <taxon>Bacteria</taxon>
        <taxon>Pseudomonadati</taxon>
        <taxon>Pseudomonadota</taxon>
        <taxon>Gammaproteobacteria</taxon>
        <taxon>Oceanospirillales</taxon>
        <taxon>Halomonadaceae</taxon>
        <taxon>Vreelandella</taxon>
    </lineage>
</organism>
<dbReference type="PANTHER" id="PTHR21621:SF0">
    <property type="entry name" value="BETA-CITRYLGLUTAMATE SYNTHASE B-RELATED"/>
    <property type="match status" value="1"/>
</dbReference>
<evidence type="ECO:0000256" key="2">
    <source>
        <dbReference type="PROSITE-ProRule" id="PRU00409"/>
    </source>
</evidence>
<comment type="caution">
    <text evidence="4">The sequence shown here is derived from an EMBL/GenBank/DDBJ whole genome shotgun (WGS) entry which is preliminary data.</text>
</comment>
<dbReference type="Gene3D" id="3.30.470.20">
    <property type="entry name" value="ATP-grasp fold, B domain"/>
    <property type="match status" value="1"/>
</dbReference>
<accession>A0ABX2SMK8</accession>
<dbReference type="Gene3D" id="3.30.1490.20">
    <property type="entry name" value="ATP-grasp fold, A domain"/>
    <property type="match status" value="1"/>
</dbReference>
<evidence type="ECO:0000259" key="3">
    <source>
        <dbReference type="PROSITE" id="PS50975"/>
    </source>
</evidence>
<dbReference type="PANTHER" id="PTHR21621">
    <property type="entry name" value="RIBOSOMAL PROTEIN S6 MODIFICATION PROTEIN"/>
    <property type="match status" value="1"/>
</dbReference>
<keyword evidence="2" id="KW-0067">ATP-binding</keyword>
<dbReference type="SUPFAM" id="SSF56059">
    <property type="entry name" value="Glutathione synthetase ATP-binding domain-like"/>
    <property type="match status" value="1"/>
</dbReference>
<dbReference type="Proteomes" id="UP000528918">
    <property type="component" value="Unassembled WGS sequence"/>
</dbReference>
<proteinExistence type="predicted"/>
<evidence type="ECO:0000256" key="1">
    <source>
        <dbReference type="ARBA" id="ARBA00023211"/>
    </source>
</evidence>
<keyword evidence="5" id="KW-1185">Reference proteome</keyword>
<dbReference type="EMBL" id="JACCDD010000001">
    <property type="protein sequence ID" value="NYS43403.1"/>
    <property type="molecule type" value="Genomic_DNA"/>
</dbReference>
<protein>
    <recommendedName>
        <fullName evidence="3">ATP-grasp domain-containing protein</fullName>
    </recommendedName>
</protein>
<dbReference type="PROSITE" id="PS50975">
    <property type="entry name" value="ATP_GRASP"/>
    <property type="match status" value="1"/>
</dbReference>
<keyword evidence="1" id="KW-0464">Manganese</keyword>